<keyword evidence="2" id="KW-0732">Signal</keyword>
<feature type="chain" id="PRO_5009602524" description="Secreted protein" evidence="2">
    <location>
        <begin position="24"/>
        <end position="100"/>
    </location>
</feature>
<sequence length="100" mass="10927">MQSPRTLASWVRSLSLSLSLSLSDHPPLSLTSSARLPRLPPSLPDQLTWPGLHDSQPCAAISTPLAANTVDPYCTSHAIPRRRQPSPRSIVNQPLLESQR</sequence>
<gene>
    <name evidence="3" type="ORF">CORC01_07628</name>
</gene>
<feature type="signal peptide" evidence="2">
    <location>
        <begin position="1"/>
        <end position="23"/>
    </location>
</feature>
<feature type="region of interest" description="Disordered" evidence="1">
    <location>
        <begin position="22"/>
        <end position="42"/>
    </location>
</feature>
<dbReference type="AlphaFoldDB" id="A0A1G4B6E3"/>
<evidence type="ECO:0000313" key="4">
    <source>
        <dbReference type="Proteomes" id="UP000176998"/>
    </source>
</evidence>
<comment type="caution">
    <text evidence="3">The sequence shown here is derived from an EMBL/GenBank/DDBJ whole genome shotgun (WGS) entry which is preliminary data.</text>
</comment>
<accession>A0A1G4B6E3</accession>
<feature type="compositionally biased region" description="Low complexity" evidence="1">
    <location>
        <begin position="22"/>
        <end position="37"/>
    </location>
</feature>
<evidence type="ECO:0000313" key="3">
    <source>
        <dbReference type="EMBL" id="OHE97019.1"/>
    </source>
</evidence>
<evidence type="ECO:0008006" key="5">
    <source>
        <dbReference type="Google" id="ProtNLM"/>
    </source>
</evidence>
<evidence type="ECO:0000256" key="2">
    <source>
        <dbReference type="SAM" id="SignalP"/>
    </source>
</evidence>
<proteinExistence type="predicted"/>
<organism evidence="3 4">
    <name type="scientific">Colletotrichum orchidophilum</name>
    <dbReference type="NCBI Taxonomy" id="1209926"/>
    <lineage>
        <taxon>Eukaryota</taxon>
        <taxon>Fungi</taxon>
        <taxon>Dikarya</taxon>
        <taxon>Ascomycota</taxon>
        <taxon>Pezizomycotina</taxon>
        <taxon>Sordariomycetes</taxon>
        <taxon>Hypocreomycetidae</taxon>
        <taxon>Glomerellales</taxon>
        <taxon>Glomerellaceae</taxon>
        <taxon>Colletotrichum</taxon>
    </lineage>
</organism>
<reference evidence="3 4" key="1">
    <citation type="submission" date="2016-09" db="EMBL/GenBank/DDBJ databases">
        <authorList>
            <person name="Capua I."/>
            <person name="De Benedictis P."/>
            <person name="Joannis T."/>
            <person name="Lombin L.H."/>
            <person name="Cattoli G."/>
        </authorList>
    </citation>
    <scope>NUCLEOTIDE SEQUENCE [LARGE SCALE GENOMIC DNA]</scope>
    <source>
        <strain evidence="3 4">IMI 309357</strain>
    </source>
</reference>
<dbReference type="GeneID" id="34560773"/>
<feature type="region of interest" description="Disordered" evidence="1">
    <location>
        <begin position="76"/>
        <end position="100"/>
    </location>
</feature>
<evidence type="ECO:0000256" key="1">
    <source>
        <dbReference type="SAM" id="MobiDB-lite"/>
    </source>
</evidence>
<dbReference type="Proteomes" id="UP000176998">
    <property type="component" value="Unassembled WGS sequence"/>
</dbReference>
<name>A0A1G4B6E3_9PEZI</name>
<feature type="compositionally biased region" description="Polar residues" evidence="1">
    <location>
        <begin position="90"/>
        <end position="100"/>
    </location>
</feature>
<dbReference type="EMBL" id="MJBS01000062">
    <property type="protein sequence ID" value="OHE97019.1"/>
    <property type="molecule type" value="Genomic_DNA"/>
</dbReference>
<dbReference type="RefSeq" id="XP_022474175.1">
    <property type="nucleotide sequence ID" value="XM_022619263.1"/>
</dbReference>
<keyword evidence="4" id="KW-1185">Reference proteome</keyword>
<protein>
    <recommendedName>
        <fullName evidence="5">Secreted protein</fullName>
    </recommendedName>
</protein>